<name>A0AAC9AZB3_SPHMC</name>
<geneLocation type="plasmid" evidence="3 4">
    <name>unnamed1</name>
</geneLocation>
<gene>
    <name evidence="3" type="ORF">ATM17_31205</name>
</gene>
<comment type="similarity">
    <text evidence="1">Belongs to the protein-tyrosine phosphatase family.</text>
</comment>
<dbReference type="InterPro" id="IPR029021">
    <property type="entry name" value="Prot-tyrosine_phosphatase-like"/>
</dbReference>
<dbReference type="SUPFAM" id="SSF52799">
    <property type="entry name" value="(Phosphotyrosine protein) phosphatases II"/>
    <property type="match status" value="1"/>
</dbReference>
<evidence type="ECO:0000259" key="2">
    <source>
        <dbReference type="PROSITE" id="PS50056"/>
    </source>
</evidence>
<dbReference type="GO" id="GO:0004721">
    <property type="term" value="F:phosphoprotein phosphatase activity"/>
    <property type="evidence" value="ECO:0007669"/>
    <property type="project" value="InterPro"/>
</dbReference>
<dbReference type="PANTHER" id="PTHR31126">
    <property type="entry name" value="TYROSINE-PROTEIN PHOSPHATASE"/>
    <property type="match status" value="1"/>
</dbReference>
<dbReference type="PROSITE" id="PS00383">
    <property type="entry name" value="TYR_PHOSPHATASE_1"/>
    <property type="match status" value="1"/>
</dbReference>
<keyword evidence="3" id="KW-0614">Plasmid</keyword>
<dbReference type="KEGG" id="smaz:LH19_27215"/>
<reference evidence="3 4" key="2">
    <citation type="journal article" date="2016" name="Genome Announc.">
        <title>Complete Genome Sequence of Sphingopyxis macrogoltabida Strain 203N (NBRC 111659), a Polyethylene Glycol Degrader.</title>
        <authorList>
            <person name="Ohtsubo Y."/>
            <person name="Nonoyama S."/>
            <person name="Nagata Y."/>
            <person name="Numata M."/>
            <person name="Tsuchikane K."/>
            <person name="Hosoyama A."/>
            <person name="Yamazoe A."/>
            <person name="Tsuda M."/>
            <person name="Fujita N."/>
            <person name="Kawai F."/>
        </authorList>
    </citation>
    <scope>NUCLEOTIDE SEQUENCE [LARGE SCALE GENOMIC DNA]</scope>
    <source>
        <strain evidence="3 4">203N</strain>
    </source>
</reference>
<dbReference type="EMBL" id="CP013345">
    <property type="protein sequence ID" value="AMU92727.1"/>
    <property type="molecule type" value="Genomic_DNA"/>
</dbReference>
<dbReference type="AlphaFoldDB" id="A0AAC9AZB3"/>
<keyword evidence="4" id="KW-1185">Reference proteome</keyword>
<dbReference type="PROSITE" id="PS50056">
    <property type="entry name" value="TYR_PHOSPHATASE_2"/>
    <property type="match status" value="1"/>
</dbReference>
<dbReference type="InterPro" id="IPR026893">
    <property type="entry name" value="Tyr/Ser_Pase_IphP-type"/>
</dbReference>
<evidence type="ECO:0000256" key="1">
    <source>
        <dbReference type="ARBA" id="ARBA00009580"/>
    </source>
</evidence>
<dbReference type="InterPro" id="IPR016130">
    <property type="entry name" value="Tyr_Pase_AS"/>
</dbReference>
<protein>
    <recommendedName>
        <fullName evidence="2">Tyrosine specific protein phosphatases domain-containing protein</fullName>
    </recommendedName>
</protein>
<evidence type="ECO:0000313" key="3">
    <source>
        <dbReference type="EMBL" id="AMU92727.1"/>
    </source>
</evidence>
<feature type="domain" description="Tyrosine specific protein phosphatases" evidence="2">
    <location>
        <begin position="105"/>
        <end position="155"/>
    </location>
</feature>
<dbReference type="PANTHER" id="PTHR31126:SF1">
    <property type="entry name" value="TYROSINE SPECIFIC PROTEIN PHOSPHATASES DOMAIN-CONTAINING PROTEIN"/>
    <property type="match status" value="1"/>
</dbReference>
<dbReference type="InterPro" id="IPR000387">
    <property type="entry name" value="Tyr_Pase_dom"/>
</dbReference>
<reference evidence="4" key="1">
    <citation type="submission" date="2015-11" db="EMBL/GenBank/DDBJ databases">
        <title>Complete genome sequence of a polyethylene-glycol degrader Sphingopyxis macrogoltabida 203N (NBRC 111659).</title>
        <authorList>
            <person name="Yoshiyuki O."/>
            <person name="Shouta N."/>
            <person name="Nagata Y."/>
            <person name="Numata M."/>
            <person name="Tsuchikane K."/>
            <person name="Hosoyama A."/>
            <person name="Yamazoe A."/>
            <person name="Tsuda M."/>
            <person name="Fujita N."/>
            <person name="Kawai F."/>
        </authorList>
    </citation>
    <scope>NUCLEOTIDE SEQUENCE [LARGE SCALE GENOMIC DNA]</scope>
    <source>
        <strain evidence="4">203N</strain>
        <plasmid evidence="4">unnamed1</plasmid>
    </source>
</reference>
<accession>A0AAC9AZB3</accession>
<proteinExistence type="inferred from homology"/>
<dbReference type="Proteomes" id="UP000076088">
    <property type="component" value="Plasmid unnamed1"/>
</dbReference>
<dbReference type="Pfam" id="PF13350">
    <property type="entry name" value="Y_phosphatase3"/>
    <property type="match status" value="1"/>
</dbReference>
<dbReference type="Gene3D" id="3.90.190.10">
    <property type="entry name" value="Protein tyrosine phosphatase superfamily"/>
    <property type="match status" value="1"/>
</dbReference>
<organism evidence="3 4">
    <name type="scientific">Sphingopyxis macrogoltabida</name>
    <name type="common">Sphingomonas macrogoltabidus</name>
    <dbReference type="NCBI Taxonomy" id="33050"/>
    <lineage>
        <taxon>Bacteria</taxon>
        <taxon>Pseudomonadati</taxon>
        <taxon>Pseudomonadota</taxon>
        <taxon>Alphaproteobacteria</taxon>
        <taxon>Sphingomonadales</taxon>
        <taxon>Sphingomonadaceae</taxon>
        <taxon>Sphingopyxis</taxon>
    </lineage>
</organism>
<sequence>MATADGRRVRSGQLYRSGQLSHVDNTTADDLRTMNFALIADLRHPGERAQAPSFWIDDHADRIIAHGQATDQTAPHLNFFRPGMADIEAIDRRYRDFYRDLPFKAVYQSLYHTVLNRMADGCSPVLIHCSAGKDRTGLFAALTLTVLGVPFEAVIADYLRSTEALSAGPLRARLVERAVEEGGIAPTDDIMEAVLGVKADYLAAAFAEIDGRCGSIDAYLDAIGVNAKARVALVRNLVVDN</sequence>
<evidence type="ECO:0000313" key="4">
    <source>
        <dbReference type="Proteomes" id="UP000076088"/>
    </source>
</evidence>